<accession>A0A4R5TN13</accession>
<feature type="transmembrane region" description="Helical" evidence="2">
    <location>
        <begin position="44"/>
        <end position="66"/>
    </location>
</feature>
<organism evidence="3 4">
    <name type="scientific">Luteimonas aestuarii</name>
    <dbReference type="NCBI Taxonomy" id="453837"/>
    <lineage>
        <taxon>Bacteria</taxon>
        <taxon>Pseudomonadati</taxon>
        <taxon>Pseudomonadota</taxon>
        <taxon>Gammaproteobacteria</taxon>
        <taxon>Lysobacterales</taxon>
        <taxon>Lysobacteraceae</taxon>
        <taxon>Luteimonas</taxon>
    </lineage>
</organism>
<keyword evidence="2" id="KW-0472">Membrane</keyword>
<name>A0A4R5TN13_9GAMM</name>
<evidence type="ECO:0000313" key="4">
    <source>
        <dbReference type="Proteomes" id="UP000294796"/>
    </source>
</evidence>
<protein>
    <recommendedName>
        <fullName evidence="5">Tetratricopeptide repeat protein</fullName>
    </recommendedName>
</protein>
<evidence type="ECO:0000256" key="2">
    <source>
        <dbReference type="SAM" id="Phobius"/>
    </source>
</evidence>
<dbReference type="SUPFAM" id="SSF48452">
    <property type="entry name" value="TPR-like"/>
    <property type="match status" value="1"/>
</dbReference>
<feature type="region of interest" description="Disordered" evidence="1">
    <location>
        <begin position="1"/>
        <end position="38"/>
    </location>
</feature>
<dbReference type="EMBL" id="SMTF01000019">
    <property type="protein sequence ID" value="TDK20486.1"/>
    <property type="molecule type" value="Genomic_DNA"/>
</dbReference>
<keyword evidence="2" id="KW-1133">Transmembrane helix</keyword>
<dbReference type="InterPro" id="IPR019734">
    <property type="entry name" value="TPR_rpt"/>
</dbReference>
<keyword evidence="4" id="KW-1185">Reference proteome</keyword>
<dbReference type="InterPro" id="IPR011990">
    <property type="entry name" value="TPR-like_helical_dom_sf"/>
</dbReference>
<dbReference type="RefSeq" id="WP_133323567.1">
    <property type="nucleotide sequence ID" value="NZ_SMTF01000019.1"/>
</dbReference>
<feature type="compositionally biased region" description="Basic and acidic residues" evidence="1">
    <location>
        <begin position="26"/>
        <end position="36"/>
    </location>
</feature>
<evidence type="ECO:0000256" key="1">
    <source>
        <dbReference type="SAM" id="MobiDB-lite"/>
    </source>
</evidence>
<evidence type="ECO:0008006" key="5">
    <source>
        <dbReference type="Google" id="ProtNLM"/>
    </source>
</evidence>
<dbReference type="OrthoDB" id="5935824at2"/>
<gene>
    <name evidence="3" type="ORF">E2F46_15895</name>
</gene>
<dbReference type="AlphaFoldDB" id="A0A4R5TN13"/>
<keyword evidence="2" id="KW-0812">Transmembrane</keyword>
<reference evidence="3 4" key="1">
    <citation type="submission" date="2019-03" db="EMBL/GenBank/DDBJ databases">
        <title>Luteimonas zhaokaii sp.nov., isolated from the rectal contents of Plateau pika in Yushu, Qinghai Province, China.</title>
        <authorList>
            <person name="Zhang G."/>
        </authorList>
    </citation>
    <scope>NUCLEOTIDE SEQUENCE [LARGE SCALE GENOMIC DNA]</scope>
    <source>
        <strain evidence="3 4">B9</strain>
    </source>
</reference>
<comment type="caution">
    <text evidence="3">The sequence shown here is derived from an EMBL/GenBank/DDBJ whole genome shotgun (WGS) entry which is preliminary data.</text>
</comment>
<dbReference type="Proteomes" id="UP000294796">
    <property type="component" value="Unassembled WGS sequence"/>
</dbReference>
<evidence type="ECO:0000313" key="3">
    <source>
        <dbReference type="EMBL" id="TDK20486.1"/>
    </source>
</evidence>
<proteinExistence type="predicted"/>
<sequence>MNPPSQRDPGRYRQEPTLGDGSRVPLYDHRPDRRPAGDGQVRRWRWWLLAGLALLAVLVIVFRGMLADRLMPQTRAQALIGQAAQALAEGRLTDADGSGARELYEAAVAIDPDRPEARAGLARVADAALVMARGAIAQDRFADAHAALRLARELAVPRADADAVADLLREREAAHAGIDGLLARAEASSMDGRLHGGENAALPLYARVLALQPGHPDALRGREDAIGVVLDGARDALRRGEVADAASAIALARQFDAGHVDLPDTQARLVEELEALRRRADADLSRGRIEQAVAAWQMLLQYDANDGDALAGLQRAAEAHAARARRHAADFRFAEADAALREAQALAPDNGGVRAAVAQVERSRRAHRSTGAPMPTAERARRVEALLQQASAAEARGDLLTPPGDSAYDKLRAAQALAPGDAGVRRAVGRLLPTARACFESGLSANDLGRARGCLDVREALGEDDANLSQARRRLAQRWLAIGDERLAGGQLQSARAALEAAQAIDPATPGIDPFAERLRTAAGNAQR</sequence>
<dbReference type="Gene3D" id="1.25.40.10">
    <property type="entry name" value="Tetratricopeptide repeat domain"/>
    <property type="match status" value="1"/>
</dbReference>
<dbReference type="SMART" id="SM00028">
    <property type="entry name" value="TPR"/>
    <property type="match status" value="4"/>
</dbReference>